<dbReference type="PANTHER" id="PTHR11440">
    <property type="entry name" value="LECITHIN-CHOLESTEROL ACYLTRANSFERASE-RELATED"/>
    <property type="match status" value="1"/>
</dbReference>
<protein>
    <submittedName>
        <fullName evidence="1">Lipase 2</fullName>
        <ecNumber evidence="1">3.1.1.3</ecNumber>
    </submittedName>
</protein>
<evidence type="ECO:0000313" key="1">
    <source>
        <dbReference type="EMBL" id="KAJ9668438.1"/>
    </source>
</evidence>
<comment type="caution">
    <text evidence="1">The sequence shown here is derived from an EMBL/GenBank/DDBJ whole genome shotgun (WGS) entry which is preliminary data.</text>
</comment>
<keyword evidence="2" id="KW-1185">Reference proteome</keyword>
<sequence length="316" mass="35458">MTLLIQQRVLSPAVARRLCCSFQRHGPSSGRSFSFTARRWQDPRLSDLGRVIVDEYSTIRDNYETPKYAIVLAHGLLGFDELRLAGSAVPGIQYWRGIKDALAAKGIEVIIAAVPPSGSIEARGARLAESIAEKAHGKSVNIIAHSMGYENREYRTSQGLDSRYMLSQLKPPNVDVKSLTTIATPHRGSAFADYMIDQIGPVHLPRIYKVLEFFGFETAAFSQLTRRYMQEVFNWKTPDREGIRELEGAENDGLVSVPSSRWGEYKGTLQGVSHLDLINWTSRVKWWFWSLTGTKPNFNGVAFYLDIADMLAKEGL</sequence>
<dbReference type="GO" id="GO:0004806">
    <property type="term" value="F:triacylglycerol lipase activity"/>
    <property type="evidence" value="ECO:0007669"/>
    <property type="project" value="UniProtKB-EC"/>
</dbReference>
<name>A0ABQ9P6D1_9PEZI</name>
<dbReference type="SUPFAM" id="SSF53474">
    <property type="entry name" value="alpha/beta-Hydrolases"/>
    <property type="match status" value="1"/>
</dbReference>
<organism evidence="1 2">
    <name type="scientific">Coniosporium apollinis</name>
    <dbReference type="NCBI Taxonomy" id="61459"/>
    <lineage>
        <taxon>Eukaryota</taxon>
        <taxon>Fungi</taxon>
        <taxon>Dikarya</taxon>
        <taxon>Ascomycota</taxon>
        <taxon>Pezizomycotina</taxon>
        <taxon>Dothideomycetes</taxon>
        <taxon>Dothideomycetes incertae sedis</taxon>
        <taxon>Coniosporium</taxon>
    </lineage>
</organism>
<dbReference type="EMBL" id="JAPDRL010000007">
    <property type="protein sequence ID" value="KAJ9668438.1"/>
    <property type="molecule type" value="Genomic_DNA"/>
</dbReference>
<accession>A0ABQ9P6D1</accession>
<evidence type="ECO:0000313" key="2">
    <source>
        <dbReference type="Proteomes" id="UP001172684"/>
    </source>
</evidence>
<gene>
    <name evidence="1" type="primary">TGL2</name>
    <name evidence="1" type="ORF">H2201_001486</name>
</gene>
<reference evidence="1" key="1">
    <citation type="submission" date="2022-10" db="EMBL/GenBank/DDBJ databases">
        <title>Culturing micro-colonial fungi from biological soil crusts in the Mojave desert and describing Neophaeococcomyces mojavensis, and introducing the new genera and species Taxawa tesnikishii.</title>
        <authorList>
            <person name="Kurbessoian T."/>
            <person name="Stajich J.E."/>
        </authorList>
    </citation>
    <scope>NUCLEOTIDE SEQUENCE</scope>
    <source>
        <strain evidence="1">TK_1</strain>
    </source>
</reference>
<dbReference type="InterPro" id="IPR029058">
    <property type="entry name" value="AB_hydrolase_fold"/>
</dbReference>
<dbReference type="Gene3D" id="3.40.50.1820">
    <property type="entry name" value="alpha/beta hydrolase"/>
    <property type="match status" value="1"/>
</dbReference>
<keyword evidence="1" id="KW-0378">Hydrolase</keyword>
<dbReference type="EC" id="3.1.1.3" evidence="1"/>
<proteinExistence type="predicted"/>
<dbReference type="Proteomes" id="UP001172684">
    <property type="component" value="Unassembled WGS sequence"/>
</dbReference>